<dbReference type="AlphaFoldDB" id="A0A2M8DPY3"/>
<sequence length="73" mass="8968">MQDFSDYATAKVNIQKILWPFFILSILSYNIDMKIQFLYSKNKEREKLLNIYDEYQWFIDNDFPIVLPKFYAE</sequence>
<comment type="caution">
    <text evidence="1">The sequence shown here is derived from an EMBL/GenBank/DDBJ whole genome shotgun (WGS) entry which is preliminary data.</text>
</comment>
<protein>
    <submittedName>
        <fullName evidence="1">Uncharacterized protein</fullName>
    </submittedName>
</protein>
<name>A0A2M8DPY3_9BACT</name>
<reference evidence="2" key="1">
    <citation type="submission" date="2017-09" db="EMBL/GenBank/DDBJ databases">
        <title>Depth-based differentiation of microbial function through sediment-hosted aquifers and enrichment of novel symbionts in the deep terrestrial subsurface.</title>
        <authorList>
            <person name="Probst A.J."/>
            <person name="Ladd B."/>
            <person name="Jarett J.K."/>
            <person name="Geller-Mcgrath D.E."/>
            <person name="Sieber C.M.K."/>
            <person name="Emerson J.B."/>
            <person name="Anantharaman K."/>
            <person name="Thomas B.C."/>
            <person name="Malmstrom R."/>
            <person name="Stieglmeier M."/>
            <person name="Klingl A."/>
            <person name="Woyke T."/>
            <person name="Ryan C.M."/>
            <person name="Banfield J.F."/>
        </authorList>
    </citation>
    <scope>NUCLEOTIDE SEQUENCE [LARGE SCALE GENOMIC DNA]</scope>
</reference>
<feature type="non-terminal residue" evidence="1">
    <location>
        <position position="73"/>
    </location>
</feature>
<dbReference type="EMBL" id="PFSY01000223">
    <property type="protein sequence ID" value="PJC00961.1"/>
    <property type="molecule type" value="Genomic_DNA"/>
</dbReference>
<accession>A0A2M8DPY3</accession>
<gene>
    <name evidence="1" type="ORF">CO073_04820</name>
</gene>
<evidence type="ECO:0000313" key="2">
    <source>
        <dbReference type="Proteomes" id="UP000230136"/>
    </source>
</evidence>
<dbReference type="Proteomes" id="UP000230136">
    <property type="component" value="Unassembled WGS sequence"/>
</dbReference>
<organism evidence="1 2">
    <name type="scientific">Candidatus Komeilibacteria bacterium CG_4_9_14_0_8_um_filter_36_9</name>
    <dbReference type="NCBI Taxonomy" id="1974473"/>
    <lineage>
        <taxon>Bacteria</taxon>
        <taxon>Candidatus Komeiliibacteriota</taxon>
    </lineage>
</organism>
<proteinExistence type="predicted"/>
<evidence type="ECO:0000313" key="1">
    <source>
        <dbReference type="EMBL" id="PJC00961.1"/>
    </source>
</evidence>